<dbReference type="EMBL" id="BAAAZR010000063">
    <property type="protein sequence ID" value="GAA3846606.1"/>
    <property type="molecule type" value="Genomic_DNA"/>
</dbReference>
<reference evidence="3" key="1">
    <citation type="journal article" date="2019" name="Int. J. Syst. Evol. Microbiol.">
        <title>The Global Catalogue of Microorganisms (GCM) 10K type strain sequencing project: providing services to taxonomists for standard genome sequencing and annotation.</title>
        <authorList>
            <consortium name="The Broad Institute Genomics Platform"/>
            <consortium name="The Broad Institute Genome Sequencing Center for Infectious Disease"/>
            <person name="Wu L."/>
            <person name="Ma J."/>
        </authorList>
    </citation>
    <scope>NUCLEOTIDE SEQUENCE [LARGE SCALE GENOMIC DNA]</scope>
    <source>
        <strain evidence="3">JCM 16908</strain>
    </source>
</reference>
<proteinExistence type="predicted"/>
<sequence length="256" mass="27244">MTTSYVPGCTLSEEGARWLKSSVERVRSDEGALDRLFPAAGRACGRAPVPGEPGWTVDQVVRAELLRALPHTGARLGEILFELYAHGDAAERLAVLKSLPALAAHSGLGDAGLPIVRDALRTNDARLVEAALGSYAAEHLPDHAYRQAVLKCVFIGVPLRAVAGLDRRADEELARMMAGYAEERLLAGRAVPPDVWPLVEGHPAHLTRIHALLAETSRPATEPNPPPTTPHPPPATNPPPVPPHPDVTGGRRDAPA</sequence>
<dbReference type="RefSeq" id="WP_344953730.1">
    <property type="nucleotide sequence ID" value="NZ_BAAAZR010000063.1"/>
</dbReference>
<dbReference type="InterPro" id="IPR047715">
    <property type="entry name" value="EboA_dom"/>
</dbReference>
<evidence type="ECO:0000313" key="2">
    <source>
        <dbReference type="EMBL" id="GAA3846606.1"/>
    </source>
</evidence>
<protein>
    <submittedName>
        <fullName evidence="2">EboA domain-containing protein</fullName>
    </submittedName>
</protein>
<feature type="compositionally biased region" description="Pro residues" evidence="1">
    <location>
        <begin position="222"/>
        <end position="245"/>
    </location>
</feature>
<accession>A0ABP7JLP6</accession>
<evidence type="ECO:0000256" key="1">
    <source>
        <dbReference type="SAM" id="MobiDB-lite"/>
    </source>
</evidence>
<keyword evidence="3" id="KW-1185">Reference proteome</keyword>
<feature type="region of interest" description="Disordered" evidence="1">
    <location>
        <begin position="215"/>
        <end position="256"/>
    </location>
</feature>
<name>A0ABP7JLP6_9ACTN</name>
<organism evidence="2 3">
    <name type="scientific">Sphaerisporangium flaviroseum</name>
    <dbReference type="NCBI Taxonomy" id="509199"/>
    <lineage>
        <taxon>Bacteria</taxon>
        <taxon>Bacillati</taxon>
        <taxon>Actinomycetota</taxon>
        <taxon>Actinomycetes</taxon>
        <taxon>Streptosporangiales</taxon>
        <taxon>Streptosporangiaceae</taxon>
        <taxon>Sphaerisporangium</taxon>
    </lineage>
</organism>
<gene>
    <name evidence="2" type="ORF">GCM10022226_82770</name>
</gene>
<dbReference type="Proteomes" id="UP001500888">
    <property type="component" value="Unassembled WGS sequence"/>
</dbReference>
<comment type="caution">
    <text evidence="2">The sequence shown here is derived from an EMBL/GenBank/DDBJ whole genome shotgun (WGS) entry which is preliminary data.</text>
</comment>
<evidence type="ECO:0000313" key="3">
    <source>
        <dbReference type="Proteomes" id="UP001500888"/>
    </source>
</evidence>
<dbReference type="NCBIfam" id="NF035938">
    <property type="entry name" value="EboA_domain"/>
    <property type="match status" value="1"/>
</dbReference>